<keyword evidence="6" id="KW-1185">Reference proteome</keyword>
<evidence type="ECO:0000313" key="6">
    <source>
        <dbReference type="Proteomes" id="UP001227230"/>
    </source>
</evidence>
<keyword evidence="2" id="KW-0560">Oxidoreductase</keyword>
<evidence type="ECO:0000259" key="4">
    <source>
        <dbReference type="Pfam" id="PF14226"/>
    </source>
</evidence>
<evidence type="ECO:0000256" key="2">
    <source>
        <dbReference type="ARBA" id="ARBA00023002"/>
    </source>
</evidence>
<dbReference type="Gene3D" id="2.60.120.330">
    <property type="entry name" value="B-lactam Antibiotic, Isopenicillin N Synthase, Chain"/>
    <property type="match status" value="1"/>
</dbReference>
<dbReference type="InterPro" id="IPR027443">
    <property type="entry name" value="IPNS-like_sf"/>
</dbReference>
<dbReference type="SUPFAM" id="SSF51197">
    <property type="entry name" value="Clavaminate synthase-like"/>
    <property type="match status" value="1"/>
</dbReference>
<feature type="domain" description="Non-haem dioxygenase N-terminal" evidence="4">
    <location>
        <begin position="88"/>
        <end position="158"/>
    </location>
</feature>
<dbReference type="Pfam" id="PF14226">
    <property type="entry name" value="DIOX_N"/>
    <property type="match status" value="1"/>
</dbReference>
<keyword evidence="3" id="KW-0408">Iron</keyword>
<keyword evidence="1" id="KW-0479">Metal-binding</keyword>
<name>A0ABY9DQE1_VITVI</name>
<evidence type="ECO:0000256" key="1">
    <source>
        <dbReference type="ARBA" id="ARBA00022723"/>
    </source>
</evidence>
<reference evidence="5 6" key="1">
    <citation type="journal article" date="2023" name="Hortic Res">
        <title>The complete reference genome for grapevine (Vitis vinifera L.) genetics and breeding.</title>
        <authorList>
            <person name="Shi X."/>
            <person name="Cao S."/>
            <person name="Wang X."/>
            <person name="Huang S."/>
            <person name="Wang Y."/>
            <person name="Liu Z."/>
            <person name="Liu W."/>
            <person name="Leng X."/>
            <person name="Peng Y."/>
            <person name="Wang N."/>
            <person name="Wang Y."/>
            <person name="Ma Z."/>
            <person name="Xu X."/>
            <person name="Zhang F."/>
            <person name="Xue H."/>
            <person name="Zhong H."/>
            <person name="Wang Y."/>
            <person name="Zhang K."/>
            <person name="Velt A."/>
            <person name="Avia K."/>
            <person name="Holtgrawe D."/>
            <person name="Grimplet J."/>
            <person name="Matus J.T."/>
            <person name="Ware D."/>
            <person name="Wu X."/>
            <person name="Wang H."/>
            <person name="Liu C."/>
            <person name="Fang Y."/>
            <person name="Rustenholz C."/>
            <person name="Cheng Z."/>
            <person name="Xiao H."/>
            <person name="Zhou Y."/>
        </authorList>
    </citation>
    <scope>NUCLEOTIDE SEQUENCE [LARGE SCALE GENOMIC DNA]</scope>
    <source>
        <strain evidence="6">cv. Pinot noir / PN40024</strain>
        <tissue evidence="5">Leaf</tissue>
    </source>
</reference>
<organism evidence="5 6">
    <name type="scientific">Vitis vinifera</name>
    <name type="common">Grape</name>
    <dbReference type="NCBI Taxonomy" id="29760"/>
    <lineage>
        <taxon>Eukaryota</taxon>
        <taxon>Viridiplantae</taxon>
        <taxon>Streptophyta</taxon>
        <taxon>Embryophyta</taxon>
        <taxon>Tracheophyta</taxon>
        <taxon>Spermatophyta</taxon>
        <taxon>Magnoliopsida</taxon>
        <taxon>eudicotyledons</taxon>
        <taxon>Gunneridae</taxon>
        <taxon>Pentapetalae</taxon>
        <taxon>rosids</taxon>
        <taxon>Vitales</taxon>
        <taxon>Vitaceae</taxon>
        <taxon>Viteae</taxon>
        <taxon>Vitis</taxon>
    </lineage>
</organism>
<dbReference type="InterPro" id="IPR026992">
    <property type="entry name" value="DIOX_N"/>
</dbReference>
<dbReference type="Proteomes" id="UP001227230">
    <property type="component" value="Chromosome 18"/>
</dbReference>
<sequence length="208" mass="23783">MQIEISSSHPAFYRGGEHIFLQPQLHSTGPKCGLFHYSLLVPLINNPKSSKSWPTHRSPQPILLSNMEKIKSLPTTPFSDPHNSMAQVPTVDFSLLTVGTPNQRSKVIQLLGHACREWGFFVVTNHNMPRTLMDEMLKVGKRFFDLTDEEKREYAGKQVLDSIICGKHLQREFLKRDYKSILQNSSGSGWRITKRNFKKLGIGKELHK</sequence>
<gene>
    <name evidence="5" type="ORF">VitviT2T_027262</name>
</gene>
<dbReference type="PANTHER" id="PTHR10209:SF843">
    <property type="entry name" value="FLAVONOL SYNTHASE_FLAVANONE 3-HYDROXYLASE"/>
    <property type="match status" value="1"/>
</dbReference>
<dbReference type="EMBL" id="CP126665">
    <property type="protein sequence ID" value="WKA09637.1"/>
    <property type="molecule type" value="Genomic_DNA"/>
</dbReference>
<accession>A0ABY9DQE1</accession>
<dbReference type="PANTHER" id="PTHR10209">
    <property type="entry name" value="OXIDOREDUCTASE, 2OG-FE II OXYGENASE FAMILY PROTEIN"/>
    <property type="match status" value="1"/>
</dbReference>
<proteinExistence type="predicted"/>
<evidence type="ECO:0000256" key="3">
    <source>
        <dbReference type="ARBA" id="ARBA00023004"/>
    </source>
</evidence>
<evidence type="ECO:0000313" key="5">
    <source>
        <dbReference type="EMBL" id="WKA09637.1"/>
    </source>
</evidence>
<protein>
    <recommendedName>
        <fullName evidence="4">Non-haem dioxygenase N-terminal domain-containing protein</fullName>
    </recommendedName>
</protein>